<dbReference type="SUPFAM" id="SSF53850">
    <property type="entry name" value="Periplasmic binding protein-like II"/>
    <property type="match status" value="1"/>
</dbReference>
<dbReference type="RefSeq" id="WP_078744640.1">
    <property type="nucleotide sequence ID" value="NZ_FUXG01000005.1"/>
</dbReference>
<dbReference type="OrthoDB" id="9803735at2"/>
<dbReference type="InterPro" id="IPR005119">
    <property type="entry name" value="LysR_subst-bd"/>
</dbReference>
<evidence type="ECO:0000259" key="5">
    <source>
        <dbReference type="PROSITE" id="PS50931"/>
    </source>
</evidence>
<evidence type="ECO:0000313" key="7">
    <source>
        <dbReference type="Proteomes" id="UP000191418"/>
    </source>
</evidence>
<evidence type="ECO:0000313" key="6">
    <source>
        <dbReference type="EMBL" id="OPX55844.1"/>
    </source>
</evidence>
<name>A0A1T4N4X5_9GAMM</name>
<dbReference type="GO" id="GO:0000976">
    <property type="term" value="F:transcription cis-regulatory region binding"/>
    <property type="evidence" value="ECO:0007669"/>
    <property type="project" value="TreeGrafter"/>
</dbReference>
<dbReference type="Pfam" id="PF00126">
    <property type="entry name" value="HTH_1"/>
    <property type="match status" value="1"/>
</dbReference>
<comment type="similarity">
    <text evidence="1">Belongs to the LysR transcriptional regulatory family.</text>
</comment>
<reference evidence="6 7" key="1">
    <citation type="submission" date="2017-01" db="EMBL/GenBank/DDBJ databases">
        <title>Genome Sequencing of a Marine Spirillum, Oceanospirillum multiglobuliferum ATCC 33336, from Japan.</title>
        <authorList>
            <person name="Carney J.G."/>
            <person name="Trachtenberg A.M."/>
            <person name="Rheaume B.A."/>
            <person name="Linnane J.D."/>
            <person name="Pitts N.L."/>
            <person name="Mykles D.L."/>
            <person name="Maclea K.S."/>
        </authorList>
    </citation>
    <scope>NUCLEOTIDE SEQUENCE [LARGE SCALE GENOMIC DNA]</scope>
    <source>
        <strain evidence="6 7">ATCC 33336</strain>
    </source>
</reference>
<accession>A0A1T4N4X5</accession>
<dbReference type="SUPFAM" id="SSF46785">
    <property type="entry name" value="Winged helix' DNA-binding domain"/>
    <property type="match status" value="1"/>
</dbReference>
<dbReference type="InterPro" id="IPR036390">
    <property type="entry name" value="WH_DNA-bd_sf"/>
</dbReference>
<dbReference type="PANTHER" id="PTHR30126:SF91">
    <property type="entry name" value="LYSR FAMILY TRANSCRIPTIONAL REGULATOR"/>
    <property type="match status" value="1"/>
</dbReference>
<proteinExistence type="inferred from homology"/>
<dbReference type="PROSITE" id="PS50931">
    <property type="entry name" value="HTH_LYSR"/>
    <property type="match status" value="1"/>
</dbReference>
<dbReference type="Gene3D" id="3.40.190.290">
    <property type="match status" value="1"/>
</dbReference>
<gene>
    <name evidence="6" type="ORF">BTE48_06495</name>
</gene>
<evidence type="ECO:0000256" key="2">
    <source>
        <dbReference type="ARBA" id="ARBA00023015"/>
    </source>
</evidence>
<dbReference type="AlphaFoldDB" id="A0A1T4N4X5"/>
<dbReference type="PRINTS" id="PR00039">
    <property type="entry name" value="HTHLYSR"/>
</dbReference>
<organism evidence="6 7">
    <name type="scientific">Oceanospirillum multiglobuliferum</name>
    <dbReference type="NCBI Taxonomy" id="64969"/>
    <lineage>
        <taxon>Bacteria</taxon>
        <taxon>Pseudomonadati</taxon>
        <taxon>Pseudomonadota</taxon>
        <taxon>Gammaproteobacteria</taxon>
        <taxon>Oceanospirillales</taxon>
        <taxon>Oceanospirillaceae</taxon>
        <taxon>Oceanospirillum</taxon>
    </lineage>
</organism>
<dbReference type="EMBL" id="MTSM01000006">
    <property type="protein sequence ID" value="OPX55844.1"/>
    <property type="molecule type" value="Genomic_DNA"/>
</dbReference>
<evidence type="ECO:0000256" key="4">
    <source>
        <dbReference type="ARBA" id="ARBA00023163"/>
    </source>
</evidence>
<dbReference type="STRING" id="64969.SAMN02745127_01010"/>
<dbReference type="PANTHER" id="PTHR30126">
    <property type="entry name" value="HTH-TYPE TRANSCRIPTIONAL REGULATOR"/>
    <property type="match status" value="1"/>
</dbReference>
<dbReference type="Proteomes" id="UP000191418">
    <property type="component" value="Unassembled WGS sequence"/>
</dbReference>
<evidence type="ECO:0000256" key="3">
    <source>
        <dbReference type="ARBA" id="ARBA00023125"/>
    </source>
</evidence>
<dbReference type="FunFam" id="1.10.10.10:FF:000001">
    <property type="entry name" value="LysR family transcriptional regulator"/>
    <property type="match status" value="1"/>
</dbReference>
<dbReference type="Pfam" id="PF03466">
    <property type="entry name" value="LysR_substrate"/>
    <property type="match status" value="1"/>
</dbReference>
<dbReference type="InterPro" id="IPR000847">
    <property type="entry name" value="LysR_HTH_N"/>
</dbReference>
<evidence type="ECO:0000256" key="1">
    <source>
        <dbReference type="ARBA" id="ARBA00009437"/>
    </source>
</evidence>
<sequence>MPNLDQLSAFIAAAETGSFSAAARRLKKAQSAVSNAIINLEIESGVDLFDRSSRSPTLTDQGEALLKSAYAVQSSHHDFVAKARALNLGEESELCIAIEQNISPQPVVELLIEFEQTFPFIELELLDPGINDVAALIRSGRAHIGLMLEQEEYPQGIKFKGIGHSRRMPVCSRNHPLAQLKQVSHSDLRQYRQLVMKSLDPEDTSHNRQVISPKLWYAESPFVIAELLSAGLGWAALHEAVVAEQLEKGILVVLSRTYQQDANLQGIDVVWTEQKALGKGGQWLLERLFKLKLG</sequence>
<dbReference type="Gene3D" id="1.10.10.10">
    <property type="entry name" value="Winged helix-like DNA-binding domain superfamily/Winged helix DNA-binding domain"/>
    <property type="match status" value="1"/>
</dbReference>
<keyword evidence="7" id="KW-1185">Reference proteome</keyword>
<comment type="caution">
    <text evidence="6">The sequence shown here is derived from an EMBL/GenBank/DDBJ whole genome shotgun (WGS) entry which is preliminary data.</text>
</comment>
<keyword evidence="4" id="KW-0804">Transcription</keyword>
<dbReference type="CDD" id="cd05466">
    <property type="entry name" value="PBP2_LTTR_substrate"/>
    <property type="match status" value="1"/>
</dbReference>
<keyword evidence="2" id="KW-0805">Transcription regulation</keyword>
<feature type="domain" description="HTH lysR-type" evidence="5">
    <location>
        <begin position="2"/>
        <end position="59"/>
    </location>
</feature>
<protein>
    <recommendedName>
        <fullName evidence="5">HTH lysR-type domain-containing protein</fullName>
    </recommendedName>
</protein>
<dbReference type="GO" id="GO:0003700">
    <property type="term" value="F:DNA-binding transcription factor activity"/>
    <property type="evidence" value="ECO:0007669"/>
    <property type="project" value="InterPro"/>
</dbReference>
<keyword evidence="3" id="KW-0238">DNA-binding</keyword>
<dbReference type="InterPro" id="IPR036388">
    <property type="entry name" value="WH-like_DNA-bd_sf"/>
</dbReference>